<dbReference type="Proteomes" id="UP000522864">
    <property type="component" value="Unassembled WGS sequence"/>
</dbReference>
<sequence length="289" mass="32188">MGGWERNTPWRQGHVVSSDVLAQLGIGADAAPLNTVAIVATHDCDLAQSSESEPVVELILGVLLEGELNGNYTHCKNIRRLHLEISGGDRCLHVQLDANRRVFVPKEHVDSAKAFGTCLPVSYAQMTGSEKGIYQRWLAARYRRSSFPDEFDRRLKEQTKVADRLAKCFKDSGKHIPAVFFDVDFGSEKTRAGEDDLYELTIYLLYATDEDPALAEAAAREAAEAVQLAFQARCTVDGVGKVWKWIELIDVVVLADESLSYAQSLLLNRWQADHISLRTDPAQPIFDVK</sequence>
<accession>A0A7Y7WW81</accession>
<proteinExistence type="predicted"/>
<dbReference type="AlphaFoldDB" id="A0A7Y7WW81"/>
<evidence type="ECO:0000313" key="2">
    <source>
        <dbReference type="Proteomes" id="UP000522864"/>
    </source>
</evidence>
<comment type="caution">
    <text evidence="1">The sequence shown here is derived from an EMBL/GenBank/DDBJ whole genome shotgun (WGS) entry which is preliminary data.</text>
</comment>
<gene>
    <name evidence="1" type="ORF">HX830_28460</name>
</gene>
<evidence type="ECO:0000313" key="1">
    <source>
        <dbReference type="EMBL" id="NWB88809.1"/>
    </source>
</evidence>
<organism evidence="1 2">
    <name type="scientific">Pseudomonas gingeri</name>
    <dbReference type="NCBI Taxonomy" id="117681"/>
    <lineage>
        <taxon>Bacteria</taxon>
        <taxon>Pseudomonadati</taxon>
        <taxon>Pseudomonadota</taxon>
        <taxon>Gammaproteobacteria</taxon>
        <taxon>Pseudomonadales</taxon>
        <taxon>Pseudomonadaceae</taxon>
        <taxon>Pseudomonas</taxon>
    </lineage>
</organism>
<dbReference type="EMBL" id="JACAQA010000032">
    <property type="protein sequence ID" value="NWB88809.1"/>
    <property type="molecule type" value="Genomic_DNA"/>
</dbReference>
<protein>
    <submittedName>
        <fullName evidence="1">Uncharacterized protein</fullName>
    </submittedName>
</protein>
<name>A0A7Y7WW81_9PSED</name>
<reference evidence="1 2" key="1">
    <citation type="submission" date="2020-04" db="EMBL/GenBank/DDBJ databases">
        <title>Molecular characterization of pseudomonads from Agaricus bisporus reveal novel blotch 2 pathogens in Western Europe.</title>
        <authorList>
            <person name="Taparia T."/>
            <person name="Krijger M."/>
            <person name="Haynes E."/>
            <person name="Elpinstone J.G."/>
            <person name="Noble R."/>
            <person name="Van Der Wolf J."/>
        </authorList>
    </citation>
    <scope>NUCLEOTIDE SEQUENCE [LARGE SCALE GENOMIC DNA]</scope>
    <source>
        <strain evidence="1 2">G9001</strain>
    </source>
</reference>